<reference evidence="2" key="1">
    <citation type="journal article" date="2020" name="Stud. Mycol.">
        <title>101 Dothideomycetes genomes: a test case for predicting lifestyles and emergence of pathogens.</title>
        <authorList>
            <person name="Haridas S."/>
            <person name="Albert R."/>
            <person name="Binder M."/>
            <person name="Bloem J."/>
            <person name="Labutti K."/>
            <person name="Salamov A."/>
            <person name="Andreopoulos B."/>
            <person name="Baker S."/>
            <person name="Barry K."/>
            <person name="Bills G."/>
            <person name="Bluhm B."/>
            <person name="Cannon C."/>
            <person name="Castanera R."/>
            <person name="Culley D."/>
            <person name="Daum C."/>
            <person name="Ezra D."/>
            <person name="Gonzalez J."/>
            <person name="Henrissat B."/>
            <person name="Kuo A."/>
            <person name="Liang C."/>
            <person name="Lipzen A."/>
            <person name="Lutzoni F."/>
            <person name="Magnuson J."/>
            <person name="Mondo S."/>
            <person name="Nolan M."/>
            <person name="Ohm R."/>
            <person name="Pangilinan J."/>
            <person name="Park H.-J."/>
            <person name="Ramirez L."/>
            <person name="Alfaro M."/>
            <person name="Sun H."/>
            <person name="Tritt A."/>
            <person name="Yoshinaga Y."/>
            <person name="Zwiers L.-H."/>
            <person name="Turgeon B."/>
            <person name="Goodwin S."/>
            <person name="Spatafora J."/>
            <person name="Crous P."/>
            <person name="Grigoriev I."/>
        </authorList>
    </citation>
    <scope>NUCLEOTIDE SEQUENCE</scope>
    <source>
        <strain evidence="2">CBS 123094</strain>
    </source>
</reference>
<protein>
    <recommendedName>
        <fullName evidence="4">Fucose-specific lectin</fullName>
    </recommendedName>
</protein>
<evidence type="ECO:0000313" key="2">
    <source>
        <dbReference type="EMBL" id="KAF1995728.1"/>
    </source>
</evidence>
<dbReference type="EMBL" id="ML977634">
    <property type="protein sequence ID" value="KAF1995728.1"/>
    <property type="molecule type" value="Genomic_DNA"/>
</dbReference>
<name>A0A6A5W3R3_9PLEO</name>
<evidence type="ECO:0000256" key="1">
    <source>
        <dbReference type="SAM" id="SignalP"/>
    </source>
</evidence>
<proteinExistence type="predicted"/>
<keyword evidence="3" id="KW-1185">Reference proteome</keyword>
<feature type="chain" id="PRO_5025512217" description="Fucose-specific lectin" evidence="1">
    <location>
        <begin position="25"/>
        <end position="342"/>
    </location>
</feature>
<gene>
    <name evidence="2" type="ORF">P154DRAFT_610155</name>
</gene>
<dbReference type="AlphaFoldDB" id="A0A6A5W3R3"/>
<dbReference type="Proteomes" id="UP000799779">
    <property type="component" value="Unassembled WGS sequence"/>
</dbReference>
<accession>A0A6A5W3R3</accession>
<organism evidence="2 3">
    <name type="scientific">Amniculicola lignicola CBS 123094</name>
    <dbReference type="NCBI Taxonomy" id="1392246"/>
    <lineage>
        <taxon>Eukaryota</taxon>
        <taxon>Fungi</taxon>
        <taxon>Dikarya</taxon>
        <taxon>Ascomycota</taxon>
        <taxon>Pezizomycotina</taxon>
        <taxon>Dothideomycetes</taxon>
        <taxon>Pleosporomycetidae</taxon>
        <taxon>Pleosporales</taxon>
        <taxon>Amniculicolaceae</taxon>
        <taxon>Amniculicola</taxon>
    </lineage>
</organism>
<feature type="signal peptide" evidence="1">
    <location>
        <begin position="1"/>
        <end position="24"/>
    </location>
</feature>
<evidence type="ECO:0008006" key="4">
    <source>
        <dbReference type="Google" id="ProtNLM"/>
    </source>
</evidence>
<keyword evidence="1" id="KW-0732">Signal</keyword>
<sequence length="342" mass="37485">MKSLGPLTALAIFATIFIPQLAASILHVRNESDISGAFAVSQLGLFEELSVHPTIVSRDDIDPPASDDAWEAFKCKGTTLFSMMSSSDQEAGQLLEPPRDSAASKFTSFPDAYKKWFWHYFEFDMTDLGEGYYGIADALKGLKVSTQKSDWKFWRVTHGDLKSNWKIDEQKYDTDGRSYRATGSSFIILVNTKDGILVVAWAFGPKVMAAQRNPPVTTLPDLKQTSDIVYGCWAMSGGNANLNHIINWGITNKATQTAIGRIMRDSQISYVSPWPGIQVAADGDAGKGLLGTPTGVGVGFMLAQHKDVLGNRTVKGVRVFEGNSIAWEQRTPPMIYWSIGAA</sequence>
<evidence type="ECO:0000313" key="3">
    <source>
        <dbReference type="Proteomes" id="UP000799779"/>
    </source>
</evidence>
<dbReference type="OrthoDB" id="5337308at2759"/>